<dbReference type="AlphaFoldDB" id="A0A8H7PUS9"/>
<comment type="caution">
    <text evidence="3">The sequence shown here is derived from an EMBL/GenBank/DDBJ whole genome shotgun (WGS) entry which is preliminary data.</text>
</comment>
<evidence type="ECO:0000313" key="3">
    <source>
        <dbReference type="EMBL" id="KAG2180295.1"/>
    </source>
</evidence>
<proteinExistence type="predicted"/>
<evidence type="ECO:0000256" key="2">
    <source>
        <dbReference type="SAM" id="Phobius"/>
    </source>
</evidence>
<evidence type="ECO:0008006" key="5">
    <source>
        <dbReference type="Google" id="ProtNLM"/>
    </source>
</evidence>
<keyword evidence="2" id="KW-1133">Transmembrane helix</keyword>
<feature type="region of interest" description="Disordered" evidence="1">
    <location>
        <begin position="1"/>
        <end position="79"/>
    </location>
</feature>
<organism evidence="3 4">
    <name type="scientific">Mortierella isabellina</name>
    <name type="common">Filamentous fungus</name>
    <name type="synonym">Umbelopsis isabellina</name>
    <dbReference type="NCBI Taxonomy" id="91625"/>
    <lineage>
        <taxon>Eukaryota</taxon>
        <taxon>Fungi</taxon>
        <taxon>Fungi incertae sedis</taxon>
        <taxon>Mucoromycota</taxon>
        <taxon>Mucoromycotina</taxon>
        <taxon>Umbelopsidomycetes</taxon>
        <taxon>Umbelopsidales</taxon>
        <taxon>Umbelopsidaceae</taxon>
        <taxon>Umbelopsis</taxon>
    </lineage>
</organism>
<feature type="region of interest" description="Disordered" evidence="1">
    <location>
        <begin position="259"/>
        <end position="323"/>
    </location>
</feature>
<dbReference type="OrthoDB" id="5570013at2759"/>
<evidence type="ECO:0000256" key="1">
    <source>
        <dbReference type="SAM" id="MobiDB-lite"/>
    </source>
</evidence>
<feature type="compositionally biased region" description="Low complexity" evidence="1">
    <location>
        <begin position="269"/>
        <end position="294"/>
    </location>
</feature>
<name>A0A8H7PUS9_MORIS</name>
<sequence>MAKKHLRANAGQPDPNELDPPPPYSPQEFPGSSQPEQALGAQPSAPTAEDVNHNSHESQRLNEHGVNAAGEPVTQHGGVTNYGSIGYQTTAGDVQLQTDRQVDYWRSQSEQQREQATQQREQAARQREQAARQREQAARQIEQATHQGARTREIAEHERNETEQPRSYFNLFGKKSKDAVISQVDGIRDRISHFRNGTKHFYSSISQSEMGEPADIQGDGRIQRRRSKRKPLCIFLIISVVLIFFGLGLYLLLENTSKSDPSPIPQPPARSSSSSVSHPPSKTTSSGHSGPSSPATRSSIPVPTGIPSDIPKVPKDPPKDGTSCGPGCVISSYMWGIDDDINAFRLIATGALTSGNVLVQRSAKPGPGSISLVLELKGVDKKDIEFFVGNDDGMTVYLSTPSNLSIWSSLVVKIVIELPQLDEKAFQIFQCIMKQTKIVLSDVNGSFTVPKLDVVGSNGKIEVSPLFITTDSQVIQTTNDDIIGSTKALSGKSQILTTNGNIRLNGTGETIDLEGRNTNIEGAFNYTTKCHFKTSNGRVAIAQIDTPNLVIDNENGAVDIRGASSVVKIVASTSNAAVRLQAVSVKSDPTIYMINRNGLIDCIMPMEYEGSFVAETSRGQAVNVKMVNPSKGHGLKLKVGMGNYASGTKFGPSGSSQGVLQASTKNADVDIQFV</sequence>
<keyword evidence="2" id="KW-0812">Transmembrane</keyword>
<accession>A0A8H7PUS9</accession>
<evidence type="ECO:0000313" key="4">
    <source>
        <dbReference type="Proteomes" id="UP000654370"/>
    </source>
</evidence>
<feature type="transmembrane region" description="Helical" evidence="2">
    <location>
        <begin position="232"/>
        <end position="253"/>
    </location>
</feature>
<keyword evidence="2" id="KW-0472">Membrane</keyword>
<feature type="compositionally biased region" description="Basic and acidic residues" evidence="1">
    <location>
        <begin position="122"/>
        <end position="137"/>
    </location>
</feature>
<keyword evidence="4" id="KW-1185">Reference proteome</keyword>
<reference evidence="3" key="1">
    <citation type="submission" date="2020-12" db="EMBL/GenBank/DDBJ databases">
        <title>Metabolic potential, ecology and presence of endohyphal bacteria is reflected in genomic diversity of Mucoromycotina.</title>
        <authorList>
            <person name="Muszewska A."/>
            <person name="Okrasinska A."/>
            <person name="Steczkiewicz K."/>
            <person name="Drgas O."/>
            <person name="Orlowska M."/>
            <person name="Perlinska-Lenart U."/>
            <person name="Aleksandrzak-Piekarczyk T."/>
            <person name="Szatraj K."/>
            <person name="Zielenkiewicz U."/>
            <person name="Pilsyk S."/>
            <person name="Malc E."/>
            <person name="Mieczkowski P."/>
            <person name="Kruszewska J.S."/>
            <person name="Biernat P."/>
            <person name="Pawlowska J."/>
        </authorList>
    </citation>
    <scope>NUCLEOTIDE SEQUENCE</scope>
    <source>
        <strain evidence="3">WA0000067209</strain>
    </source>
</reference>
<feature type="region of interest" description="Disordered" evidence="1">
    <location>
        <begin position="105"/>
        <end position="168"/>
    </location>
</feature>
<dbReference type="EMBL" id="JAEPQZ010000006">
    <property type="protein sequence ID" value="KAG2180295.1"/>
    <property type="molecule type" value="Genomic_DNA"/>
</dbReference>
<protein>
    <recommendedName>
        <fullName evidence="5">Adhesin domain-containing protein</fullName>
    </recommendedName>
</protein>
<feature type="compositionally biased region" description="Basic and acidic residues" evidence="1">
    <location>
        <begin position="50"/>
        <end position="63"/>
    </location>
</feature>
<gene>
    <name evidence="3" type="ORF">INT43_004084</name>
</gene>
<feature type="compositionally biased region" description="Low complexity" evidence="1">
    <location>
        <begin position="106"/>
        <end position="121"/>
    </location>
</feature>
<feature type="compositionally biased region" description="Basic and acidic residues" evidence="1">
    <location>
        <begin position="150"/>
        <end position="164"/>
    </location>
</feature>
<dbReference type="Proteomes" id="UP000654370">
    <property type="component" value="Unassembled WGS sequence"/>
</dbReference>